<dbReference type="EMBL" id="SMKR01000056">
    <property type="protein sequence ID" value="TDD25414.1"/>
    <property type="molecule type" value="Genomic_DNA"/>
</dbReference>
<reference evidence="5 6" key="1">
    <citation type="submission" date="2019-02" db="EMBL/GenBank/DDBJ databases">
        <title>Draft genome sequences of novel Actinobacteria.</title>
        <authorList>
            <person name="Sahin N."/>
            <person name="Ay H."/>
            <person name="Saygin H."/>
        </authorList>
    </citation>
    <scope>NUCLEOTIDE SEQUENCE [LARGE SCALE GENOMIC DNA]</scope>
    <source>
        <strain evidence="5 6">16K104</strain>
    </source>
</reference>
<keyword evidence="4" id="KW-1133">Transmembrane helix</keyword>
<comment type="caution">
    <text evidence="5">The sequence shown here is derived from an EMBL/GenBank/DDBJ whole genome shotgun (WGS) entry which is preliminary data.</text>
</comment>
<organism evidence="5 6">
    <name type="scientific">Kribbella turkmenica</name>
    <dbReference type="NCBI Taxonomy" id="2530375"/>
    <lineage>
        <taxon>Bacteria</taxon>
        <taxon>Bacillati</taxon>
        <taxon>Actinomycetota</taxon>
        <taxon>Actinomycetes</taxon>
        <taxon>Propionibacteriales</taxon>
        <taxon>Kribbellaceae</taxon>
        <taxon>Kribbella</taxon>
    </lineage>
</organism>
<dbReference type="PROSITE" id="PS00379">
    <property type="entry name" value="CDP_ALCOHOL_P_TRANSF"/>
    <property type="match status" value="1"/>
</dbReference>
<accession>A0A4R4X530</accession>
<dbReference type="OrthoDB" id="5244713at2"/>
<dbReference type="InterPro" id="IPR043130">
    <property type="entry name" value="CDP-OH_PTrfase_TM_dom"/>
</dbReference>
<feature type="transmembrane region" description="Helical" evidence="4">
    <location>
        <begin position="140"/>
        <end position="164"/>
    </location>
</feature>
<dbReference type="AlphaFoldDB" id="A0A4R4X530"/>
<dbReference type="Proteomes" id="UP000295172">
    <property type="component" value="Unassembled WGS sequence"/>
</dbReference>
<proteinExistence type="inferred from homology"/>
<gene>
    <name evidence="5" type="ORF">E1218_15095</name>
</gene>
<keyword evidence="4" id="KW-0472">Membrane</keyword>
<dbReference type="GO" id="GO:0016020">
    <property type="term" value="C:membrane"/>
    <property type="evidence" value="ECO:0007669"/>
    <property type="project" value="InterPro"/>
</dbReference>
<comment type="similarity">
    <text evidence="2">Belongs to the CDP-alcohol phosphatidyltransferase class-I family.</text>
</comment>
<keyword evidence="4" id="KW-0812">Transmembrane</keyword>
<evidence type="ECO:0000256" key="4">
    <source>
        <dbReference type="SAM" id="Phobius"/>
    </source>
</evidence>
<name>A0A4R4X530_9ACTN</name>
<feature type="region of interest" description="Disordered" evidence="3">
    <location>
        <begin position="22"/>
        <end position="55"/>
    </location>
</feature>
<evidence type="ECO:0000256" key="3">
    <source>
        <dbReference type="SAM" id="MobiDB-lite"/>
    </source>
</evidence>
<dbReference type="Gene3D" id="1.20.120.1760">
    <property type="match status" value="1"/>
</dbReference>
<dbReference type="Pfam" id="PF01066">
    <property type="entry name" value="CDP-OH_P_transf"/>
    <property type="match status" value="1"/>
</dbReference>
<evidence type="ECO:0000313" key="5">
    <source>
        <dbReference type="EMBL" id="TDD25414.1"/>
    </source>
</evidence>
<dbReference type="GO" id="GO:0008654">
    <property type="term" value="P:phospholipid biosynthetic process"/>
    <property type="evidence" value="ECO:0007669"/>
    <property type="project" value="InterPro"/>
</dbReference>
<dbReference type="InterPro" id="IPR000462">
    <property type="entry name" value="CDP-OH_P_trans"/>
</dbReference>
<feature type="transmembrane region" description="Helical" evidence="4">
    <location>
        <begin position="225"/>
        <end position="246"/>
    </location>
</feature>
<evidence type="ECO:0000256" key="1">
    <source>
        <dbReference type="ARBA" id="ARBA00022679"/>
    </source>
</evidence>
<keyword evidence="1 2" id="KW-0808">Transferase</keyword>
<keyword evidence="6" id="KW-1185">Reference proteome</keyword>
<dbReference type="GO" id="GO:0016780">
    <property type="term" value="F:phosphotransferase activity, for other substituted phosphate groups"/>
    <property type="evidence" value="ECO:0007669"/>
    <property type="project" value="InterPro"/>
</dbReference>
<sequence>MAPWLPAFLRRSSRCAGCHASGAAGHGAATPCPTRRSSRFAPSAPQSRPGGAMTTTTPVPLAVRPALLLGVPNRITLVRTVVAMVIAAIAFRTGQLSWLVIGYAAYWVGDIADGAVARYRDEESVAGAVFDIVCDRASSFLLAAAFMATFPATIGPLAIFLVQFGVLDTMLSLAFLLWPGTLSPNYFYKVDRPIWRWNWSKPAKAVNTAAVVISLIVAHHTGAHWLPYGVAIAALVVKVASTYRLLTILRGRRAAVPA</sequence>
<evidence type="ECO:0000256" key="2">
    <source>
        <dbReference type="RuleBase" id="RU003750"/>
    </source>
</evidence>
<protein>
    <submittedName>
        <fullName evidence="5">CDP-alcohol phosphatidyltransferase family protein</fullName>
    </submittedName>
</protein>
<dbReference type="InterPro" id="IPR048254">
    <property type="entry name" value="CDP_ALCOHOL_P_TRANSF_CS"/>
</dbReference>
<evidence type="ECO:0000313" key="6">
    <source>
        <dbReference type="Proteomes" id="UP000295172"/>
    </source>
</evidence>